<reference evidence="1" key="1">
    <citation type="submission" date="2022-01" db="EMBL/GenBank/DDBJ databases">
        <title>Gillisia lutea sp. nov., isolated from marine plastic residues from the Malvarosa beach (Valencia, Spain).</title>
        <authorList>
            <person name="Vidal-Verdu A."/>
            <person name="Molina-Menor E."/>
            <person name="Satari L."/>
            <person name="Pascual J."/>
            <person name="Pereto J."/>
            <person name="Porcar M."/>
        </authorList>
    </citation>
    <scope>NUCLEOTIDE SEQUENCE</scope>
    <source>
        <strain evidence="1">M10.2A</strain>
    </source>
</reference>
<accession>A0ABS9ELR5</accession>
<dbReference type="Proteomes" id="UP001179363">
    <property type="component" value="Unassembled WGS sequence"/>
</dbReference>
<evidence type="ECO:0008006" key="3">
    <source>
        <dbReference type="Google" id="ProtNLM"/>
    </source>
</evidence>
<name>A0ABS9ELR5_9FLAO</name>
<proteinExistence type="predicted"/>
<protein>
    <recommendedName>
        <fullName evidence="3">Lipoprotein</fullName>
    </recommendedName>
</protein>
<dbReference type="EMBL" id="JAKGTH010000013">
    <property type="protein sequence ID" value="MCF4102839.1"/>
    <property type="molecule type" value="Genomic_DNA"/>
</dbReference>
<comment type="caution">
    <text evidence="1">The sequence shown here is derived from an EMBL/GenBank/DDBJ whole genome shotgun (WGS) entry which is preliminary data.</text>
</comment>
<keyword evidence="2" id="KW-1185">Reference proteome</keyword>
<gene>
    <name evidence="1" type="ORF">L1I30_14265</name>
</gene>
<evidence type="ECO:0000313" key="2">
    <source>
        <dbReference type="Proteomes" id="UP001179363"/>
    </source>
</evidence>
<dbReference type="RefSeq" id="WP_236134983.1">
    <property type="nucleotide sequence ID" value="NZ_JAKGTH010000013.1"/>
</dbReference>
<sequence length="175" mass="20588">MRYILILSLFLISCKQENRKEEIRNSDSAHSQKKYQFQVNFPDTVYVNEKNDGTIVFKSPIDTITESFSDPEQDRYVIFRTLPNNAYNFLNEQFNDSLKEYRIGAIDNRTIPFYDLTFEKTGTYEIEGLINDQVLIGPNTRFNKNKEDFRLVEKDFPVSFKVIVIDSIQKNNNSI</sequence>
<evidence type="ECO:0000313" key="1">
    <source>
        <dbReference type="EMBL" id="MCF4102839.1"/>
    </source>
</evidence>
<organism evidence="1 2">
    <name type="scientific">Gillisia lutea</name>
    <dbReference type="NCBI Taxonomy" id="2909668"/>
    <lineage>
        <taxon>Bacteria</taxon>
        <taxon>Pseudomonadati</taxon>
        <taxon>Bacteroidota</taxon>
        <taxon>Flavobacteriia</taxon>
        <taxon>Flavobacteriales</taxon>
        <taxon>Flavobacteriaceae</taxon>
        <taxon>Gillisia</taxon>
    </lineage>
</organism>